<feature type="compositionally biased region" description="Basic and acidic residues" evidence="6">
    <location>
        <begin position="723"/>
        <end position="739"/>
    </location>
</feature>
<evidence type="ECO:0000256" key="6">
    <source>
        <dbReference type="SAM" id="MobiDB-lite"/>
    </source>
</evidence>
<name>A0ABR4DTX0_9PEZI</name>
<feature type="compositionally biased region" description="Low complexity" evidence="6">
    <location>
        <begin position="103"/>
        <end position="113"/>
    </location>
</feature>
<evidence type="ECO:0000256" key="7">
    <source>
        <dbReference type="SAM" id="Phobius"/>
    </source>
</evidence>
<feature type="transmembrane region" description="Helical" evidence="7">
    <location>
        <begin position="592"/>
        <end position="611"/>
    </location>
</feature>
<comment type="similarity">
    <text evidence="2">Belongs to the CLPTM1 family.</text>
</comment>
<feature type="transmembrane region" description="Helical" evidence="7">
    <location>
        <begin position="465"/>
        <end position="487"/>
    </location>
</feature>
<keyword evidence="3 7" id="KW-0812">Transmembrane</keyword>
<comment type="caution">
    <text evidence="8">The sequence shown here is derived from an EMBL/GenBank/DDBJ whole genome shotgun (WGS) entry which is preliminary data.</text>
</comment>
<dbReference type="PANTHER" id="PTHR21347">
    <property type="entry name" value="CLEFT LIP AND PALATE ASSOCIATED TRANSMEMBRANE PROTEIN-RELATED"/>
    <property type="match status" value="1"/>
</dbReference>
<evidence type="ECO:0000256" key="3">
    <source>
        <dbReference type="ARBA" id="ARBA00022692"/>
    </source>
</evidence>
<keyword evidence="4 7" id="KW-1133">Transmembrane helix</keyword>
<dbReference type="Pfam" id="PF05602">
    <property type="entry name" value="CLPTM1"/>
    <property type="match status" value="1"/>
</dbReference>
<keyword evidence="9" id="KW-1185">Reference proteome</keyword>
<feature type="transmembrane region" description="Helical" evidence="7">
    <location>
        <begin position="617"/>
        <end position="643"/>
    </location>
</feature>
<evidence type="ECO:0000313" key="8">
    <source>
        <dbReference type="EMBL" id="KAL2273817.1"/>
    </source>
</evidence>
<dbReference type="EMBL" id="JBAWTH010000172">
    <property type="protein sequence ID" value="KAL2273817.1"/>
    <property type="molecule type" value="Genomic_DNA"/>
</dbReference>
<dbReference type="Proteomes" id="UP001600888">
    <property type="component" value="Unassembled WGS sequence"/>
</dbReference>
<evidence type="ECO:0000313" key="9">
    <source>
        <dbReference type="Proteomes" id="UP001600888"/>
    </source>
</evidence>
<evidence type="ECO:0000256" key="2">
    <source>
        <dbReference type="ARBA" id="ARBA00009310"/>
    </source>
</evidence>
<organism evidence="8 9">
    <name type="scientific">Diaporthe vaccinii</name>
    <dbReference type="NCBI Taxonomy" id="105482"/>
    <lineage>
        <taxon>Eukaryota</taxon>
        <taxon>Fungi</taxon>
        <taxon>Dikarya</taxon>
        <taxon>Ascomycota</taxon>
        <taxon>Pezizomycotina</taxon>
        <taxon>Sordariomycetes</taxon>
        <taxon>Sordariomycetidae</taxon>
        <taxon>Diaporthales</taxon>
        <taxon>Diaporthaceae</taxon>
        <taxon>Diaporthe</taxon>
        <taxon>Diaporthe eres species complex</taxon>
    </lineage>
</organism>
<evidence type="ECO:0000256" key="4">
    <source>
        <dbReference type="ARBA" id="ARBA00022989"/>
    </source>
</evidence>
<proteinExistence type="inferred from homology"/>
<feature type="transmembrane region" description="Helical" evidence="7">
    <location>
        <begin position="499"/>
        <end position="521"/>
    </location>
</feature>
<feature type="region of interest" description="Disordered" evidence="6">
    <location>
        <begin position="94"/>
        <end position="119"/>
    </location>
</feature>
<feature type="transmembrane region" description="Helical" evidence="7">
    <location>
        <begin position="527"/>
        <end position="544"/>
    </location>
</feature>
<comment type="subcellular location">
    <subcellularLocation>
        <location evidence="1">Membrane</location>
        <topology evidence="1">Multi-pass membrane protein</topology>
    </subcellularLocation>
</comment>
<dbReference type="InterPro" id="IPR008429">
    <property type="entry name" value="CLPTM1"/>
</dbReference>
<evidence type="ECO:0000256" key="5">
    <source>
        <dbReference type="ARBA" id="ARBA00023136"/>
    </source>
</evidence>
<evidence type="ECO:0008006" key="10">
    <source>
        <dbReference type="Google" id="ProtNLM"/>
    </source>
</evidence>
<keyword evidence="5 7" id="KW-0472">Membrane</keyword>
<accession>A0ABR4DTX0</accession>
<sequence>MCFSAGNAATLGRETAPLKHPWSGLDLSVWGPRSSTALYARLYVACAAVGITSRNAPWADLCPSSPKPLHPDFVLLLLLLDFVSDGRGINPHLRTSQFSEMPEGNAAAGAAPAAREEEGGSSLMSRIGWGLAMYMGMQFLMKQFVPAAPQSKTVTDASGQTVQVPANTADIPPYALRPKSLDEGGTWNPVPQKVAPLWPDDSVVDIIITLSDSVRPTPLKDTPEEMLVFKEEDFKIGNWSEKRSVDTTIKVPKAVQNNGTLWGHFYIGLHGDARLDPTQPGYDPAKAYYFAYPFTQYIPKKKVKKVHNLLESKNITEAEKAEEEDTGPIIVGNYYHPNTSLSFVPGAGTIMYPTASGAIRQFLHLEPTGARDGSGQNSWYYPILFANGFWQLKSHHSLVNETVTTLPVHIELNNLAQWKFQVMASIELGGRESARQAAFGNPVAGGGDGSEIEMIKEIFLDTNPILLGITIVVSIAHLILETLAFGSDIAHYRKKKDNVGISVRSILANVFMQAVIFLYLVDNSQNTSWMILGSQGVGIIIELWKITTVVNIRVRDAEPGSWLPKKVVFEDKHKLSETEEKTKEYDEIAFKYLYWVGAPLLVAYAIYSLVYDEHKSWYSFIITTLVGSVYAYGFLMMVPSLYINYRLKSVAHMPGKAMMYKFLNTFIDDLFAFTIKMPLLHRLATFRDDIIFFVYLYQTWAYKVDYTRVNEFGQGGEDEDVAEEKKDGKELPAPVKDDVPVAVKATGASGGASGATKRK</sequence>
<protein>
    <recommendedName>
        <fullName evidence="10">Cleft lip and palate transmembrane protein 1</fullName>
    </recommendedName>
</protein>
<dbReference type="PANTHER" id="PTHR21347:SF0">
    <property type="entry name" value="LIPID SCRAMBLASE CLPTM1L"/>
    <property type="match status" value="1"/>
</dbReference>
<feature type="region of interest" description="Disordered" evidence="6">
    <location>
        <begin position="717"/>
        <end position="759"/>
    </location>
</feature>
<evidence type="ECO:0000256" key="1">
    <source>
        <dbReference type="ARBA" id="ARBA00004141"/>
    </source>
</evidence>
<gene>
    <name evidence="8" type="ORF">FJTKL_04070</name>
</gene>
<reference evidence="8 9" key="1">
    <citation type="submission" date="2024-03" db="EMBL/GenBank/DDBJ databases">
        <title>A high-quality draft genome sequence of Diaporthe vaccinii, a causative agent of upright dieback and viscid rot disease in cranberry plants.</title>
        <authorList>
            <person name="Sarrasin M."/>
            <person name="Lang B.F."/>
            <person name="Burger G."/>
        </authorList>
    </citation>
    <scope>NUCLEOTIDE SEQUENCE [LARGE SCALE GENOMIC DNA]</scope>
    <source>
        <strain evidence="8 9">IS7</strain>
    </source>
</reference>